<keyword evidence="10 14" id="KW-0460">Magnesium</keyword>
<dbReference type="PIRSF" id="PIRSF000853">
    <property type="entry name" value="PPDK"/>
    <property type="match status" value="1"/>
</dbReference>
<evidence type="ECO:0000256" key="3">
    <source>
        <dbReference type="ARBA" id="ARBA00011994"/>
    </source>
</evidence>
<dbReference type="SUPFAM" id="SSF51621">
    <property type="entry name" value="Phosphoenolpyruvate/pyruvate domain"/>
    <property type="match status" value="1"/>
</dbReference>
<feature type="binding site" evidence="13">
    <location>
        <position position="795"/>
    </location>
    <ligand>
        <name>substrate</name>
    </ligand>
</feature>
<feature type="binding site" evidence="13">
    <location>
        <position position="797"/>
    </location>
    <ligand>
        <name>substrate</name>
    </ligand>
</feature>
<evidence type="ECO:0000259" key="16">
    <source>
        <dbReference type="Pfam" id="PF00391"/>
    </source>
</evidence>
<dbReference type="InterPro" id="IPR002192">
    <property type="entry name" value="PPDK_AMP/ATP-bd"/>
</dbReference>
<dbReference type="Gene3D" id="3.20.20.60">
    <property type="entry name" value="Phosphoenolpyruvate-binding domains"/>
    <property type="match status" value="1"/>
</dbReference>
<dbReference type="Pfam" id="PF00391">
    <property type="entry name" value="PEP-utilizers"/>
    <property type="match status" value="1"/>
</dbReference>
<evidence type="ECO:0000256" key="9">
    <source>
        <dbReference type="ARBA" id="ARBA00022840"/>
    </source>
</evidence>
<evidence type="ECO:0000313" key="19">
    <source>
        <dbReference type="EMBL" id="MBI4727458.1"/>
    </source>
</evidence>
<dbReference type="InterPro" id="IPR040442">
    <property type="entry name" value="Pyrv_kinase-like_dom_sf"/>
</dbReference>
<evidence type="ECO:0000256" key="4">
    <source>
        <dbReference type="ARBA" id="ARBA00020138"/>
    </source>
</evidence>
<feature type="binding site" evidence="14">
    <location>
        <position position="798"/>
    </location>
    <ligand>
        <name>Mg(2+)</name>
        <dbReference type="ChEBI" id="CHEBI:18420"/>
    </ligand>
</feature>
<feature type="compositionally biased region" description="Basic residues" evidence="15">
    <location>
        <begin position="928"/>
        <end position="960"/>
    </location>
</feature>
<dbReference type="Proteomes" id="UP000736328">
    <property type="component" value="Unassembled WGS sequence"/>
</dbReference>
<dbReference type="InterPro" id="IPR000121">
    <property type="entry name" value="PEP_util_C"/>
</dbReference>
<feature type="domain" description="PEP-utilising enzyme C-terminal" evidence="18">
    <location>
        <begin position="546"/>
        <end position="898"/>
    </location>
</feature>
<keyword evidence="9" id="KW-0067">ATP-binding</keyword>
<comment type="cofactor">
    <cofactor evidence="1 11 14">
        <name>Mg(2+)</name>
        <dbReference type="ChEBI" id="CHEBI:18420"/>
    </cofactor>
</comment>
<dbReference type="Gene3D" id="3.30.470.20">
    <property type="entry name" value="ATP-grasp fold, B domain"/>
    <property type="match status" value="1"/>
</dbReference>
<dbReference type="InterPro" id="IPR008279">
    <property type="entry name" value="PEP-util_enz_mobile_dom"/>
</dbReference>
<evidence type="ECO:0000256" key="12">
    <source>
        <dbReference type="PIRSR" id="PIRSR000853-1"/>
    </source>
</evidence>
<sequence>MPKFVYFFGGQAAEGGAQDKNLLGGKGANLAEMCRLGIPVPAGFTITTEMCTVFYKNNKKYPKELDKQVNDALARAEKVMGMKFGDTNDPLLLSVRSGARSSMPGMMETVLNVGLCSETIPGMIKKTGNGRFVYDAYRRLIMMYSDVVMEKAAGIEPAEGQGIRRQLDEMLGEVKKQKGYKTDADIPEADLKDLCDRFKAKVKEVIGKEFPDNATDQLWGGIGAVFSSWNGKRAISYRRIENIPDEWGTAVNVQAMVFGNMGQTSATGVAFSRNPANGDNHFYGEWLVNAQGEDVVAGIRTPSPLNESTKNEQNKQMVSLETAMPAVYRELDAIRSRLEKHYRDMQDIEFTIQDGRLWMLQCRVGKRTGTAALNMAMDMMDEKLITRAEAVMRVTPAQLDELLHPIVDPAAEKSAPALAKGLPAGPGGAFGQIVFTAGDAVEWLKQGKKVILVREETNPEDVEGMRAAAGILTARGGMTSHAALVARGWGKCCIVGSSSLHIDAQTKTMKAGDQVFREGDLITLNGTRGYIYAGQLAMMDATENPRFVEFMKYVDSFRRLKVRANADTPEDAANARGFGAEGIGLFRTEHMFYGKNSEEPLFCLRKMIVSKNAEERWAALNELYPFVKKDIKATLEVMDGLPVTIRLLDPPLHEFVPTRQDERAKLAQALGITAEELDNRADALHESNPMMGHRGVRLGVTYPEITGMQVRAILESTVELIKEGKKIMSEIMVPVVGLKNELVDQKAIVDKIYAEVCSKYGVKKIDYMYGTMIEIPRAALIAGKIAETAEFFSYGTNDLTQMTFGFSRDDIGGFVPDYVKKKILPADPFQLLDQEGVGELIEIGIKRGRAIRPHLKVGICGEHGGEPSSVEFCHRAGMNYVSCSPFRVPIARLTAAQAAIKEMNASKANPTSPRLRRTSNENMESGNGKRKAKPAKKAVPKKAVKKVVKKSTYAKKKGKK</sequence>
<comment type="similarity">
    <text evidence="2 11">Belongs to the PEP-utilizing enzyme family.</text>
</comment>
<protein>
    <recommendedName>
        <fullName evidence="4 11">Pyruvate, phosphate dikinase</fullName>
        <ecNumber evidence="3 11">2.7.9.1</ecNumber>
    </recommendedName>
</protein>
<evidence type="ECO:0000259" key="18">
    <source>
        <dbReference type="Pfam" id="PF02896"/>
    </source>
</evidence>
<dbReference type="EC" id="2.7.9.1" evidence="3 11"/>
<dbReference type="GO" id="GO:0005524">
    <property type="term" value="F:ATP binding"/>
    <property type="evidence" value="ECO:0007669"/>
    <property type="project" value="UniProtKB-UniRule"/>
</dbReference>
<dbReference type="InterPro" id="IPR015813">
    <property type="entry name" value="Pyrv/PenolPyrv_kinase-like_dom"/>
</dbReference>
<dbReference type="NCBIfam" id="TIGR01828">
    <property type="entry name" value="pyru_phos_dikin"/>
    <property type="match status" value="1"/>
</dbReference>
<evidence type="ECO:0000256" key="13">
    <source>
        <dbReference type="PIRSR" id="PIRSR000853-2"/>
    </source>
</evidence>
<dbReference type="AlphaFoldDB" id="A0A933MKX9"/>
<feature type="binding site" evidence="13">
    <location>
        <position position="796"/>
    </location>
    <ligand>
        <name>substrate</name>
    </ligand>
</feature>
<feature type="binding site" evidence="14">
    <location>
        <position position="774"/>
    </location>
    <ligand>
        <name>Mg(2+)</name>
        <dbReference type="ChEBI" id="CHEBI:18420"/>
    </ligand>
</feature>
<dbReference type="Pfam" id="PF02896">
    <property type="entry name" value="PEP-utilizers_C"/>
    <property type="match status" value="1"/>
</dbReference>
<dbReference type="InterPro" id="IPR036637">
    <property type="entry name" value="Phosphohistidine_dom_sf"/>
</dbReference>
<dbReference type="PROSITE" id="PS00370">
    <property type="entry name" value="PEP_ENZYMES_PHOS_SITE"/>
    <property type="match status" value="1"/>
</dbReference>
<evidence type="ECO:0000256" key="1">
    <source>
        <dbReference type="ARBA" id="ARBA00001946"/>
    </source>
</evidence>
<accession>A0A933MKX9</accession>
<evidence type="ECO:0000256" key="8">
    <source>
        <dbReference type="ARBA" id="ARBA00022777"/>
    </source>
</evidence>
<keyword evidence="6 14" id="KW-0479">Metal-binding</keyword>
<evidence type="ECO:0000256" key="10">
    <source>
        <dbReference type="ARBA" id="ARBA00022842"/>
    </source>
</evidence>
<feature type="active site" description="Proton donor" evidence="12">
    <location>
        <position position="860"/>
    </location>
</feature>
<keyword evidence="8" id="KW-0418">Kinase</keyword>
<feature type="binding site" evidence="13">
    <location>
        <position position="774"/>
    </location>
    <ligand>
        <name>substrate</name>
    </ligand>
</feature>
<dbReference type="EMBL" id="JACQXR010000128">
    <property type="protein sequence ID" value="MBI4727458.1"/>
    <property type="molecule type" value="Genomic_DNA"/>
</dbReference>
<evidence type="ECO:0000256" key="2">
    <source>
        <dbReference type="ARBA" id="ARBA00007837"/>
    </source>
</evidence>
<feature type="binding site" evidence="13">
    <location>
        <position position="798"/>
    </location>
    <ligand>
        <name>substrate</name>
    </ligand>
</feature>
<dbReference type="PANTHER" id="PTHR22931:SF9">
    <property type="entry name" value="PYRUVATE, PHOSPHATE DIKINASE 1, CHLOROPLASTIC"/>
    <property type="match status" value="1"/>
</dbReference>
<evidence type="ECO:0000256" key="15">
    <source>
        <dbReference type="SAM" id="MobiDB-lite"/>
    </source>
</evidence>
<feature type="domain" description="PEP-utilising enzyme mobile" evidence="16">
    <location>
        <begin position="448"/>
        <end position="529"/>
    </location>
</feature>
<dbReference type="Pfam" id="PF01326">
    <property type="entry name" value="PPDK_N"/>
    <property type="match status" value="1"/>
</dbReference>
<gene>
    <name evidence="19" type="ORF">HY768_09635</name>
</gene>
<feature type="region of interest" description="Disordered" evidence="15">
    <location>
        <begin position="904"/>
        <end position="960"/>
    </location>
</feature>
<dbReference type="Gene3D" id="1.10.189.10">
    <property type="entry name" value="Pyruvate Phosphate Dikinase, domain 2"/>
    <property type="match status" value="1"/>
</dbReference>
<dbReference type="PANTHER" id="PTHR22931">
    <property type="entry name" value="PHOSPHOENOLPYRUVATE DIKINASE-RELATED"/>
    <property type="match status" value="1"/>
</dbReference>
<dbReference type="NCBIfam" id="NF004531">
    <property type="entry name" value="PRK05878.1"/>
    <property type="match status" value="1"/>
</dbReference>
<dbReference type="Gene3D" id="3.30.1490.20">
    <property type="entry name" value="ATP-grasp fold, A domain"/>
    <property type="match status" value="1"/>
</dbReference>
<feature type="domain" description="Pyruvate phosphate dikinase AMP/ATP-binding" evidence="17">
    <location>
        <begin position="21"/>
        <end position="382"/>
    </location>
</feature>
<feature type="binding site" evidence="13">
    <location>
        <position position="587"/>
    </location>
    <ligand>
        <name>substrate</name>
    </ligand>
</feature>
<proteinExistence type="inferred from homology"/>
<keyword evidence="19" id="KW-0670">Pyruvate</keyword>
<dbReference type="Gene3D" id="3.50.30.10">
    <property type="entry name" value="Phosphohistidine domain"/>
    <property type="match status" value="1"/>
</dbReference>
<dbReference type="GO" id="GO:0046872">
    <property type="term" value="F:metal ion binding"/>
    <property type="evidence" value="ECO:0007669"/>
    <property type="project" value="UniProtKB-UniRule"/>
</dbReference>
<evidence type="ECO:0000313" key="20">
    <source>
        <dbReference type="Proteomes" id="UP000736328"/>
    </source>
</evidence>
<organism evidence="19 20">
    <name type="scientific">candidate division TA06 bacterium</name>
    <dbReference type="NCBI Taxonomy" id="2250710"/>
    <lineage>
        <taxon>Bacteria</taxon>
        <taxon>Bacteria division TA06</taxon>
    </lineage>
</organism>
<dbReference type="InterPro" id="IPR010121">
    <property type="entry name" value="Pyruvate_phosphate_dikinase"/>
</dbReference>
<keyword evidence="5 19" id="KW-0808">Transferase</keyword>
<dbReference type="SUPFAM" id="SSF52009">
    <property type="entry name" value="Phosphohistidine domain"/>
    <property type="match status" value="1"/>
</dbReference>
<comment type="catalytic activity">
    <reaction evidence="11">
        <text>pyruvate + phosphate + ATP = phosphoenolpyruvate + AMP + diphosphate + H(+)</text>
        <dbReference type="Rhea" id="RHEA:10756"/>
        <dbReference type="ChEBI" id="CHEBI:15361"/>
        <dbReference type="ChEBI" id="CHEBI:15378"/>
        <dbReference type="ChEBI" id="CHEBI:30616"/>
        <dbReference type="ChEBI" id="CHEBI:33019"/>
        <dbReference type="ChEBI" id="CHEBI:43474"/>
        <dbReference type="ChEBI" id="CHEBI:58702"/>
        <dbReference type="ChEBI" id="CHEBI:456215"/>
        <dbReference type="EC" id="2.7.9.1"/>
    </reaction>
</comment>
<evidence type="ECO:0000256" key="7">
    <source>
        <dbReference type="ARBA" id="ARBA00022741"/>
    </source>
</evidence>
<dbReference type="InterPro" id="IPR013815">
    <property type="entry name" value="ATP_grasp_subdomain_1"/>
</dbReference>
<evidence type="ECO:0000256" key="11">
    <source>
        <dbReference type="PIRNR" id="PIRNR000853"/>
    </source>
</evidence>
<feature type="active site" description="Tele-phosphohistidine intermediate" evidence="12">
    <location>
        <position position="481"/>
    </location>
</feature>
<name>A0A933MKX9_UNCT6</name>
<dbReference type="Gene3D" id="1.20.80.30">
    <property type="match status" value="1"/>
</dbReference>
<dbReference type="InterPro" id="IPR018274">
    <property type="entry name" value="PEP_util_AS"/>
</dbReference>
<feature type="binding site" evidence="13">
    <location>
        <position position="646"/>
    </location>
    <ligand>
        <name>substrate</name>
    </ligand>
</feature>
<evidence type="ECO:0000256" key="5">
    <source>
        <dbReference type="ARBA" id="ARBA00022679"/>
    </source>
</evidence>
<evidence type="ECO:0000259" key="17">
    <source>
        <dbReference type="Pfam" id="PF01326"/>
    </source>
</evidence>
<evidence type="ECO:0000256" key="14">
    <source>
        <dbReference type="PIRSR" id="PIRSR000853-3"/>
    </source>
</evidence>
<dbReference type="GO" id="GO:0016301">
    <property type="term" value="F:kinase activity"/>
    <property type="evidence" value="ECO:0007669"/>
    <property type="project" value="UniProtKB-UniRule"/>
</dbReference>
<evidence type="ECO:0000256" key="6">
    <source>
        <dbReference type="ARBA" id="ARBA00022723"/>
    </source>
</evidence>
<keyword evidence="7" id="KW-0547">Nucleotide-binding</keyword>
<dbReference type="GO" id="GO:0050242">
    <property type="term" value="F:pyruvate, phosphate dikinase activity"/>
    <property type="evidence" value="ECO:0007669"/>
    <property type="project" value="UniProtKB-UniRule"/>
</dbReference>
<comment type="caution">
    <text evidence="19">The sequence shown here is derived from an EMBL/GenBank/DDBJ whole genome shotgun (WGS) entry which is preliminary data.</text>
</comment>
<dbReference type="SUPFAM" id="SSF56059">
    <property type="entry name" value="Glutathione synthetase ATP-binding domain-like"/>
    <property type="match status" value="1"/>
</dbReference>
<reference evidence="19" key="1">
    <citation type="submission" date="2020-07" db="EMBL/GenBank/DDBJ databases">
        <title>Huge and variable diversity of episymbiotic CPR bacteria and DPANN archaea in groundwater ecosystems.</title>
        <authorList>
            <person name="He C.Y."/>
            <person name="Keren R."/>
            <person name="Whittaker M."/>
            <person name="Farag I.F."/>
            <person name="Doudna J."/>
            <person name="Cate J.H.D."/>
            <person name="Banfield J.F."/>
        </authorList>
    </citation>
    <scope>NUCLEOTIDE SEQUENCE</scope>
    <source>
        <strain evidence="19">NC_groundwater_1520_Pr4_B-0.1um_53_5</strain>
    </source>
</reference>